<evidence type="ECO:0000256" key="1">
    <source>
        <dbReference type="ARBA" id="ARBA00004613"/>
    </source>
</evidence>
<keyword evidence="2" id="KW-0732">Signal</keyword>
<gene>
    <name evidence="4" type="ORF">E6W39_35270</name>
</gene>
<dbReference type="Proteomes" id="UP000319103">
    <property type="component" value="Unassembled WGS sequence"/>
</dbReference>
<dbReference type="InterPro" id="IPR011330">
    <property type="entry name" value="Glyco_hydro/deAcase_b/a-brl"/>
</dbReference>
<sequence>MSAPPRTTIRAAQESALRRGITRRVSPASPGEHRAAIGHDHAGPDVLRAAWQRTHATARARTHRRARRRPPGALAAPLPAHPLFRAHAARRLAVLAYSRVTDQRAFGAQLDRLCQVAVPISLPALEQAVAVGRPLPPRSVLITFDDADRNVLEHALPALTARGLPAVAFVVTELIGTDRPSWRDEAAFLLAHRGQARALVPDARYDRLEQLAALPDPDRRRSMHELRVSATAQAPRRQRLTPQDLRRLLAGRVAIGSQSLGAPELGRCDDATVATELRSAHRELTAWLDAAPTAFAYPGGGHEPRAARVLAELGYRAAFLTDHRLNRRLPREALRVSRLSVDTSCPRDHFEAVLSGLQPAVRRWRGL</sequence>
<organism evidence="4 5">
    <name type="scientific">Kitasatospora acidiphila</name>
    <dbReference type="NCBI Taxonomy" id="2567942"/>
    <lineage>
        <taxon>Bacteria</taxon>
        <taxon>Bacillati</taxon>
        <taxon>Actinomycetota</taxon>
        <taxon>Actinomycetes</taxon>
        <taxon>Kitasatosporales</taxon>
        <taxon>Streptomycetaceae</taxon>
        <taxon>Kitasatospora</taxon>
    </lineage>
</organism>
<dbReference type="CDD" id="cd10918">
    <property type="entry name" value="CE4_NodB_like_5s_6s"/>
    <property type="match status" value="1"/>
</dbReference>
<feature type="domain" description="NodB homology" evidence="3">
    <location>
        <begin position="138"/>
        <end position="367"/>
    </location>
</feature>
<dbReference type="PANTHER" id="PTHR34216">
    <property type="match status" value="1"/>
</dbReference>
<accession>A0A540WBT5</accession>
<dbReference type="PANTHER" id="PTHR34216:SF3">
    <property type="entry name" value="POLY-BETA-1,6-N-ACETYL-D-GLUCOSAMINE N-DEACETYLASE"/>
    <property type="match status" value="1"/>
</dbReference>
<reference evidence="4 5" key="1">
    <citation type="submission" date="2019-06" db="EMBL/GenBank/DDBJ databases">
        <title>Description of Kitasatospora acidophila sp. nov. isolated from pine grove soil, and reclassification of Streptomyces novaecaesareae to Kitasatospora novaeceasareae comb. nov.</title>
        <authorList>
            <person name="Kim M.J."/>
        </authorList>
    </citation>
    <scope>NUCLEOTIDE SEQUENCE [LARGE SCALE GENOMIC DNA]</scope>
    <source>
        <strain evidence="4 5">MMS16-CNU292</strain>
    </source>
</reference>
<keyword evidence="5" id="KW-1185">Reference proteome</keyword>
<comment type="caution">
    <text evidence="4">The sequence shown here is derived from an EMBL/GenBank/DDBJ whole genome shotgun (WGS) entry which is preliminary data.</text>
</comment>
<dbReference type="AlphaFoldDB" id="A0A540WBT5"/>
<evidence type="ECO:0000259" key="3">
    <source>
        <dbReference type="PROSITE" id="PS51677"/>
    </source>
</evidence>
<dbReference type="GO" id="GO:0016810">
    <property type="term" value="F:hydrolase activity, acting on carbon-nitrogen (but not peptide) bonds"/>
    <property type="evidence" value="ECO:0007669"/>
    <property type="project" value="InterPro"/>
</dbReference>
<protein>
    <submittedName>
        <fullName evidence="4">Polysaccharide deacetylase family protein</fullName>
    </submittedName>
</protein>
<evidence type="ECO:0000313" key="4">
    <source>
        <dbReference type="EMBL" id="TQF06500.1"/>
    </source>
</evidence>
<comment type="subcellular location">
    <subcellularLocation>
        <location evidence="1">Secreted</location>
    </subcellularLocation>
</comment>
<dbReference type="GO" id="GO:0005975">
    <property type="term" value="P:carbohydrate metabolic process"/>
    <property type="evidence" value="ECO:0007669"/>
    <property type="project" value="InterPro"/>
</dbReference>
<dbReference type="OrthoDB" id="9782872at2"/>
<dbReference type="Gene3D" id="3.20.20.370">
    <property type="entry name" value="Glycoside hydrolase/deacetylase"/>
    <property type="match status" value="1"/>
</dbReference>
<evidence type="ECO:0000313" key="5">
    <source>
        <dbReference type="Proteomes" id="UP000319103"/>
    </source>
</evidence>
<proteinExistence type="predicted"/>
<dbReference type="GO" id="GO:0005576">
    <property type="term" value="C:extracellular region"/>
    <property type="evidence" value="ECO:0007669"/>
    <property type="project" value="UniProtKB-SubCell"/>
</dbReference>
<dbReference type="SUPFAM" id="SSF88713">
    <property type="entry name" value="Glycoside hydrolase/deacetylase"/>
    <property type="match status" value="1"/>
</dbReference>
<dbReference type="PROSITE" id="PS51677">
    <property type="entry name" value="NODB"/>
    <property type="match status" value="1"/>
</dbReference>
<dbReference type="Pfam" id="PF01522">
    <property type="entry name" value="Polysacc_deac_1"/>
    <property type="match status" value="1"/>
</dbReference>
<dbReference type="InterPro" id="IPR051398">
    <property type="entry name" value="Polysacch_Deacetylase"/>
</dbReference>
<evidence type="ECO:0000256" key="2">
    <source>
        <dbReference type="ARBA" id="ARBA00022729"/>
    </source>
</evidence>
<dbReference type="InterPro" id="IPR002509">
    <property type="entry name" value="NODB_dom"/>
</dbReference>
<name>A0A540WBT5_9ACTN</name>
<dbReference type="EMBL" id="VIGB01000003">
    <property type="protein sequence ID" value="TQF06500.1"/>
    <property type="molecule type" value="Genomic_DNA"/>
</dbReference>